<evidence type="ECO:0000256" key="1">
    <source>
        <dbReference type="SAM" id="MobiDB-lite"/>
    </source>
</evidence>
<evidence type="ECO:0000313" key="2">
    <source>
        <dbReference type="EMBL" id="KAK2616300.1"/>
    </source>
</evidence>
<comment type="caution">
    <text evidence="2">The sequence shown here is derived from an EMBL/GenBank/DDBJ whole genome shotgun (WGS) entry which is preliminary data.</text>
</comment>
<organism evidence="2 3">
    <name type="scientific">Conoideocrella luteorostrata</name>
    <dbReference type="NCBI Taxonomy" id="1105319"/>
    <lineage>
        <taxon>Eukaryota</taxon>
        <taxon>Fungi</taxon>
        <taxon>Dikarya</taxon>
        <taxon>Ascomycota</taxon>
        <taxon>Pezizomycotina</taxon>
        <taxon>Sordariomycetes</taxon>
        <taxon>Hypocreomycetidae</taxon>
        <taxon>Hypocreales</taxon>
        <taxon>Clavicipitaceae</taxon>
        <taxon>Conoideocrella</taxon>
    </lineage>
</organism>
<keyword evidence="3" id="KW-1185">Reference proteome</keyword>
<accession>A0AAJ0CZ91</accession>
<dbReference type="EMBL" id="JASWJB010000007">
    <property type="protein sequence ID" value="KAK2616300.1"/>
    <property type="molecule type" value="Genomic_DNA"/>
</dbReference>
<evidence type="ECO:0000313" key="3">
    <source>
        <dbReference type="Proteomes" id="UP001251528"/>
    </source>
</evidence>
<dbReference type="Proteomes" id="UP001251528">
    <property type="component" value="Unassembled WGS sequence"/>
</dbReference>
<protein>
    <submittedName>
        <fullName evidence="2">Uncharacterized protein</fullName>
    </submittedName>
</protein>
<reference evidence="2" key="1">
    <citation type="submission" date="2023-06" db="EMBL/GenBank/DDBJ databases">
        <title>Conoideocrella luteorostrata (Hypocreales: Clavicipitaceae), a potential biocontrol fungus for elongate hemlock scale in United States Christmas tree production areas.</title>
        <authorList>
            <person name="Barrett H."/>
            <person name="Lovett B."/>
            <person name="Macias A.M."/>
            <person name="Stajich J.E."/>
            <person name="Kasson M.T."/>
        </authorList>
    </citation>
    <scope>NUCLEOTIDE SEQUENCE</scope>
    <source>
        <strain evidence="2">ARSEF 14590</strain>
    </source>
</reference>
<name>A0AAJ0CZ91_9HYPO</name>
<dbReference type="AlphaFoldDB" id="A0AAJ0CZ91"/>
<proteinExistence type="predicted"/>
<feature type="region of interest" description="Disordered" evidence="1">
    <location>
        <begin position="1"/>
        <end position="28"/>
    </location>
</feature>
<feature type="compositionally biased region" description="Polar residues" evidence="1">
    <location>
        <begin position="1"/>
        <end position="13"/>
    </location>
</feature>
<gene>
    <name evidence="2" type="ORF">QQS21_000734</name>
</gene>
<sequence length="225" mass="24736">MSLSANTSPTLDNVTPKPEMPVETGAPGTPDRLLFIQSFSGDFSDELRVFDLSPCVCPSTFTEIRSNKFYGAVETAAKDRQNDRSAWAYELKRETFSSNLQIHDASDGGDVAADLDLTILKRYGTWKLKFPPGSRHSIHDLDIRAVSILRKQETFVKDGILYMWDMTGGGKRGALHKTVGGKKALIAEFVAKSWFKNSCVLAVDTKEVDDVVALGTCVAALNRDV</sequence>